<dbReference type="InterPro" id="IPR012337">
    <property type="entry name" value="RNaseH-like_sf"/>
</dbReference>
<evidence type="ECO:0000256" key="3">
    <source>
        <dbReference type="ARBA" id="ARBA00022801"/>
    </source>
</evidence>
<name>A0A2V0P7N0_9CHLO</name>
<feature type="compositionally biased region" description="Low complexity" evidence="5">
    <location>
        <begin position="74"/>
        <end position="108"/>
    </location>
</feature>
<keyword evidence="3" id="KW-0378">Hydrolase</keyword>
<protein>
    <submittedName>
        <fullName evidence="7">RNA exonuclease</fullName>
    </submittedName>
</protein>
<reference evidence="7 8" key="1">
    <citation type="journal article" date="2018" name="Sci. Rep.">
        <title>Raphidocelis subcapitata (=Pseudokirchneriella subcapitata) provides an insight into genome evolution and environmental adaptations in the Sphaeropleales.</title>
        <authorList>
            <person name="Suzuki S."/>
            <person name="Yamaguchi H."/>
            <person name="Nakajima N."/>
            <person name="Kawachi M."/>
        </authorList>
    </citation>
    <scope>NUCLEOTIDE SEQUENCE [LARGE SCALE GENOMIC DNA]</scope>
    <source>
        <strain evidence="7 8">NIES-35</strain>
    </source>
</reference>
<accession>A0A2V0P7N0</accession>
<dbReference type="SUPFAM" id="SSF53098">
    <property type="entry name" value="Ribonuclease H-like"/>
    <property type="match status" value="1"/>
</dbReference>
<dbReference type="Proteomes" id="UP000247498">
    <property type="component" value="Unassembled WGS sequence"/>
</dbReference>
<evidence type="ECO:0000256" key="4">
    <source>
        <dbReference type="ARBA" id="ARBA00022839"/>
    </source>
</evidence>
<dbReference type="NCBIfam" id="NF003765">
    <property type="entry name" value="PRK05359.1"/>
    <property type="match status" value="1"/>
</dbReference>
<dbReference type="AlphaFoldDB" id="A0A2V0P7N0"/>
<evidence type="ECO:0000256" key="5">
    <source>
        <dbReference type="SAM" id="MobiDB-lite"/>
    </source>
</evidence>
<evidence type="ECO:0000313" key="8">
    <source>
        <dbReference type="Proteomes" id="UP000247498"/>
    </source>
</evidence>
<dbReference type="InterPro" id="IPR013520">
    <property type="entry name" value="Ribonucl_H"/>
</dbReference>
<evidence type="ECO:0000256" key="2">
    <source>
        <dbReference type="ARBA" id="ARBA00022722"/>
    </source>
</evidence>
<dbReference type="GO" id="GO:0000175">
    <property type="term" value="F:3'-5'-RNA exonuclease activity"/>
    <property type="evidence" value="ECO:0007669"/>
    <property type="project" value="InterPro"/>
</dbReference>
<feature type="domain" description="Exonuclease" evidence="6">
    <location>
        <begin position="146"/>
        <end position="320"/>
    </location>
</feature>
<evidence type="ECO:0000259" key="6">
    <source>
        <dbReference type="SMART" id="SM00479"/>
    </source>
</evidence>
<feature type="compositionally biased region" description="Polar residues" evidence="5">
    <location>
        <begin position="30"/>
        <end position="43"/>
    </location>
</feature>
<dbReference type="Gene3D" id="3.30.420.10">
    <property type="entry name" value="Ribonuclease H-like superfamily/Ribonuclease H"/>
    <property type="match status" value="1"/>
</dbReference>
<dbReference type="PANTHER" id="PTHR11046:SF0">
    <property type="entry name" value="OLIGORIBONUCLEASE, MITOCHONDRIAL"/>
    <property type="match status" value="1"/>
</dbReference>
<dbReference type="FunFam" id="3.30.420.10:FF:000003">
    <property type="entry name" value="Oligoribonuclease"/>
    <property type="match status" value="1"/>
</dbReference>
<evidence type="ECO:0000256" key="1">
    <source>
        <dbReference type="ARBA" id="ARBA00009921"/>
    </source>
</evidence>
<gene>
    <name evidence="7" type="ORF">Rsub_08175</name>
</gene>
<proteinExistence type="inferred from homology"/>
<keyword evidence="4 7" id="KW-0269">Exonuclease</keyword>
<dbReference type="GO" id="GO:0005739">
    <property type="term" value="C:mitochondrion"/>
    <property type="evidence" value="ECO:0007669"/>
    <property type="project" value="TreeGrafter"/>
</dbReference>
<dbReference type="Pfam" id="PF00929">
    <property type="entry name" value="RNase_T"/>
    <property type="match status" value="1"/>
</dbReference>
<comment type="caution">
    <text evidence="7">The sequence shown here is derived from an EMBL/GenBank/DDBJ whole genome shotgun (WGS) entry which is preliminary data.</text>
</comment>
<keyword evidence="8" id="KW-1185">Reference proteome</keyword>
<dbReference type="EMBL" id="BDRX01000057">
    <property type="protein sequence ID" value="GBF94932.1"/>
    <property type="molecule type" value="Genomic_DNA"/>
</dbReference>
<dbReference type="GO" id="GO:0003676">
    <property type="term" value="F:nucleic acid binding"/>
    <property type="evidence" value="ECO:0007669"/>
    <property type="project" value="InterPro"/>
</dbReference>
<dbReference type="SMART" id="SM00479">
    <property type="entry name" value="EXOIII"/>
    <property type="match status" value="1"/>
</dbReference>
<dbReference type="OrthoDB" id="270189at2759"/>
<organism evidence="7 8">
    <name type="scientific">Raphidocelis subcapitata</name>
    <dbReference type="NCBI Taxonomy" id="307507"/>
    <lineage>
        <taxon>Eukaryota</taxon>
        <taxon>Viridiplantae</taxon>
        <taxon>Chlorophyta</taxon>
        <taxon>core chlorophytes</taxon>
        <taxon>Chlorophyceae</taxon>
        <taxon>CS clade</taxon>
        <taxon>Sphaeropleales</taxon>
        <taxon>Selenastraceae</taxon>
        <taxon>Raphidocelis</taxon>
    </lineage>
</organism>
<feature type="region of interest" description="Disordered" evidence="5">
    <location>
        <begin position="28"/>
        <end position="138"/>
    </location>
</feature>
<dbReference type="InterPro" id="IPR022894">
    <property type="entry name" value="Oligoribonuclease"/>
</dbReference>
<dbReference type="CDD" id="cd06135">
    <property type="entry name" value="Orn"/>
    <property type="match status" value="1"/>
</dbReference>
<feature type="compositionally biased region" description="Low complexity" evidence="5">
    <location>
        <begin position="45"/>
        <end position="63"/>
    </location>
</feature>
<keyword evidence="2" id="KW-0540">Nuclease</keyword>
<dbReference type="PANTHER" id="PTHR11046">
    <property type="entry name" value="OLIGORIBONUCLEASE, MITOCHONDRIAL"/>
    <property type="match status" value="1"/>
</dbReference>
<dbReference type="STRING" id="307507.A0A2V0P7N0"/>
<evidence type="ECO:0000313" key="7">
    <source>
        <dbReference type="EMBL" id="GBF94932.1"/>
    </source>
</evidence>
<dbReference type="InterPro" id="IPR036397">
    <property type="entry name" value="RNaseH_sf"/>
</dbReference>
<dbReference type="InParanoid" id="A0A2V0P7N0"/>
<sequence length="323" mass="33474">MAGGGGGGSGAGGSGNFYAALMNLRVSEDGSGSPTFAGMSSNGGAKRASVLAAAAKAPAPTASGSRSGKEAAARKGAAAAAHDGQEAPADSKAAAGAGDAAGKPSDGSSSGGGGGDDAAAPQPKEAGESKAAAAAATAKRRRLPNPLVWIDLEMTGLDVDKDTIIEIACLVTDGDLKTVVEGPSIAIHHGEDVIDSMNDWCKEHHGKSGLTERVRESTVSLEEAEVQVLEFVAAHTDYQTAQLAGNSVHVDRAFLMRRMPRLLEHLHYRIVDVSSIAEVARRWSPKLARSAPRKKAAHTAMSDIRESLEELRYYKEKLFRAHK</sequence>
<dbReference type="FunCoup" id="A0A2V0P7N0">
    <property type="interactions" value="1798"/>
</dbReference>
<comment type="similarity">
    <text evidence="1">Belongs to the oligoribonuclease family.</text>
</comment>